<accession>A0A931J4F8</accession>
<dbReference type="AlphaFoldDB" id="A0A931J4F8"/>
<dbReference type="PROSITE" id="PS51186">
    <property type="entry name" value="GNAT"/>
    <property type="match status" value="1"/>
</dbReference>
<dbReference type="Gene3D" id="3.40.630.30">
    <property type="match status" value="1"/>
</dbReference>
<evidence type="ECO:0000313" key="4">
    <source>
        <dbReference type="EMBL" id="MBH9575970.1"/>
    </source>
</evidence>
<keyword evidence="5" id="KW-1185">Reference proteome</keyword>
<dbReference type="Pfam" id="PF00583">
    <property type="entry name" value="Acetyltransf_1"/>
    <property type="match status" value="1"/>
</dbReference>
<sequence>MSTVFTLAVESPRQPAVRALIDELDAYQIPLYPIESHHGIDIEALCAPEVHFLVARDASGEAQACGAVLVAPVDGEPAGELKRMYVRPALRGQGLGRLILQALEQHARQQDAKRLYLETGCRQPEALGLYERAGFVRIGPFGAYAEDPLSVFMMKELE</sequence>
<comment type="caution">
    <text evidence="4">The sequence shown here is derived from an EMBL/GenBank/DDBJ whole genome shotgun (WGS) entry which is preliminary data.</text>
</comment>
<protein>
    <submittedName>
        <fullName evidence="4">GNAT family N-acetyltransferase</fullName>
    </submittedName>
</protein>
<evidence type="ECO:0000313" key="5">
    <source>
        <dbReference type="Proteomes" id="UP000613266"/>
    </source>
</evidence>
<dbReference type="Proteomes" id="UP000613266">
    <property type="component" value="Unassembled WGS sequence"/>
</dbReference>
<proteinExistence type="predicted"/>
<dbReference type="GO" id="GO:0016747">
    <property type="term" value="F:acyltransferase activity, transferring groups other than amino-acyl groups"/>
    <property type="evidence" value="ECO:0007669"/>
    <property type="project" value="InterPro"/>
</dbReference>
<dbReference type="InterPro" id="IPR050832">
    <property type="entry name" value="Bact_Acetyltransf"/>
</dbReference>
<gene>
    <name evidence="4" type="ORF">I7X39_03530</name>
</gene>
<evidence type="ECO:0000256" key="1">
    <source>
        <dbReference type="ARBA" id="ARBA00022679"/>
    </source>
</evidence>
<evidence type="ECO:0000259" key="3">
    <source>
        <dbReference type="PROSITE" id="PS51186"/>
    </source>
</evidence>
<dbReference type="SUPFAM" id="SSF55729">
    <property type="entry name" value="Acyl-CoA N-acyltransferases (Nat)"/>
    <property type="match status" value="1"/>
</dbReference>
<dbReference type="EMBL" id="JAEDAK010000002">
    <property type="protein sequence ID" value="MBH9575970.1"/>
    <property type="molecule type" value="Genomic_DNA"/>
</dbReference>
<name>A0A931J4F8_9BURK</name>
<dbReference type="InterPro" id="IPR016181">
    <property type="entry name" value="Acyl_CoA_acyltransferase"/>
</dbReference>
<dbReference type="CDD" id="cd04301">
    <property type="entry name" value="NAT_SF"/>
    <property type="match status" value="1"/>
</dbReference>
<evidence type="ECO:0000256" key="2">
    <source>
        <dbReference type="ARBA" id="ARBA00023315"/>
    </source>
</evidence>
<dbReference type="RefSeq" id="WP_198109589.1">
    <property type="nucleotide sequence ID" value="NZ_JAEDAK010000002.1"/>
</dbReference>
<keyword evidence="1" id="KW-0808">Transferase</keyword>
<dbReference type="PANTHER" id="PTHR43877">
    <property type="entry name" value="AMINOALKYLPHOSPHONATE N-ACETYLTRANSFERASE-RELATED-RELATED"/>
    <property type="match status" value="1"/>
</dbReference>
<organism evidence="4 5">
    <name type="scientific">Inhella proteolytica</name>
    <dbReference type="NCBI Taxonomy" id="2795029"/>
    <lineage>
        <taxon>Bacteria</taxon>
        <taxon>Pseudomonadati</taxon>
        <taxon>Pseudomonadota</taxon>
        <taxon>Betaproteobacteria</taxon>
        <taxon>Burkholderiales</taxon>
        <taxon>Sphaerotilaceae</taxon>
        <taxon>Inhella</taxon>
    </lineage>
</organism>
<dbReference type="InterPro" id="IPR000182">
    <property type="entry name" value="GNAT_dom"/>
</dbReference>
<feature type="domain" description="N-acetyltransferase" evidence="3">
    <location>
        <begin position="8"/>
        <end position="158"/>
    </location>
</feature>
<reference evidence="4" key="1">
    <citation type="submission" date="2020-12" db="EMBL/GenBank/DDBJ databases">
        <title>The genome sequence of Inhella sp. 1Y17.</title>
        <authorList>
            <person name="Liu Y."/>
        </authorList>
    </citation>
    <scope>NUCLEOTIDE SEQUENCE</scope>
    <source>
        <strain evidence="4">1Y17</strain>
    </source>
</reference>
<dbReference type="PANTHER" id="PTHR43877:SF5">
    <property type="entry name" value="BLL8307 PROTEIN"/>
    <property type="match status" value="1"/>
</dbReference>
<keyword evidence="2" id="KW-0012">Acyltransferase</keyword>